<dbReference type="InterPro" id="IPR001509">
    <property type="entry name" value="Epimerase_deHydtase"/>
</dbReference>
<reference evidence="4" key="1">
    <citation type="journal article" date="2019" name="Int. J. Syst. Evol. Microbiol.">
        <title>The Global Catalogue of Microorganisms (GCM) 10K type strain sequencing project: providing services to taxonomists for standard genome sequencing and annotation.</title>
        <authorList>
            <consortium name="The Broad Institute Genomics Platform"/>
            <consortium name="The Broad Institute Genome Sequencing Center for Infectious Disease"/>
            <person name="Wu L."/>
            <person name="Ma J."/>
        </authorList>
    </citation>
    <scope>NUCLEOTIDE SEQUENCE [LARGE SCALE GENOMIC DNA]</scope>
    <source>
        <strain evidence="4">JCM 17024</strain>
    </source>
</reference>
<proteinExistence type="inferred from homology"/>
<dbReference type="InterPro" id="IPR057326">
    <property type="entry name" value="KR_dom"/>
</dbReference>
<dbReference type="Pfam" id="PF01370">
    <property type="entry name" value="Epimerase"/>
    <property type="match status" value="1"/>
</dbReference>
<gene>
    <name evidence="3" type="ORF">GCM10022383_20890</name>
</gene>
<dbReference type="PANTHER" id="PTHR43000">
    <property type="entry name" value="DTDP-D-GLUCOSE 4,6-DEHYDRATASE-RELATED"/>
    <property type="match status" value="1"/>
</dbReference>
<evidence type="ECO:0000256" key="1">
    <source>
        <dbReference type="ARBA" id="ARBA00007637"/>
    </source>
</evidence>
<dbReference type="Gene3D" id="3.40.50.720">
    <property type="entry name" value="NAD(P)-binding Rossmann-like Domain"/>
    <property type="match status" value="1"/>
</dbReference>
<dbReference type="InterPro" id="IPR036291">
    <property type="entry name" value="NAD(P)-bd_dom_sf"/>
</dbReference>
<evidence type="ECO:0000259" key="2">
    <source>
        <dbReference type="SMART" id="SM00822"/>
    </source>
</evidence>
<protein>
    <recommendedName>
        <fullName evidence="2">Ketoreductase domain-containing protein</fullName>
    </recommendedName>
</protein>
<organism evidence="3 4">
    <name type="scientific">Microbacterium soli</name>
    <dbReference type="NCBI Taxonomy" id="446075"/>
    <lineage>
        <taxon>Bacteria</taxon>
        <taxon>Bacillati</taxon>
        <taxon>Actinomycetota</taxon>
        <taxon>Actinomycetes</taxon>
        <taxon>Micrococcales</taxon>
        <taxon>Microbacteriaceae</taxon>
        <taxon>Microbacterium</taxon>
    </lineage>
</organism>
<keyword evidence="4" id="KW-1185">Reference proteome</keyword>
<evidence type="ECO:0000313" key="3">
    <source>
        <dbReference type="EMBL" id="GAA3942833.1"/>
    </source>
</evidence>
<dbReference type="Proteomes" id="UP001501591">
    <property type="component" value="Unassembled WGS sequence"/>
</dbReference>
<comment type="similarity">
    <text evidence="1">Belongs to the NAD(P)-dependent epimerase/dehydratase family.</text>
</comment>
<evidence type="ECO:0000313" key="4">
    <source>
        <dbReference type="Proteomes" id="UP001501591"/>
    </source>
</evidence>
<dbReference type="SMART" id="SM00822">
    <property type="entry name" value="PKS_KR"/>
    <property type="match status" value="1"/>
</dbReference>
<comment type="caution">
    <text evidence="3">The sequence shown here is derived from an EMBL/GenBank/DDBJ whole genome shotgun (WGS) entry which is preliminary data.</text>
</comment>
<sequence>MTVLITGGVGAIGSNVARMLVQRGEKVVIFDRILPKPDNTIIGGFGDQVVAETGNVSDLATMLNVVTRHEVDGIIHCAAMLPPIENDLHPLEAIQTNIVGTANLLELARSLKLRRILVASAAGVMGRPSDLKKPQGETDISLPLGGIYPLTKLTCEQLVYAYRSLHGVNATAFRPRNVYGPGANPRIQPLFEAFFEALSGKDVIREQGGDSVFDYTYVKDIALGITNLYLHDGEGLYHTYGLSRGRSTTMSEAFEALQAAFPERTIRIGDGPWKGVVEGGKEFQITTHPAEMPPLDISRAAKDFGFAPAWDIHRGLADWRRWFDTGEWGSEA</sequence>
<dbReference type="RefSeq" id="WP_344819517.1">
    <property type="nucleotide sequence ID" value="NZ_BAABCP010000001.1"/>
</dbReference>
<dbReference type="SUPFAM" id="SSF51735">
    <property type="entry name" value="NAD(P)-binding Rossmann-fold domains"/>
    <property type="match status" value="1"/>
</dbReference>
<name>A0ABP7NCN9_9MICO</name>
<feature type="domain" description="Ketoreductase" evidence="2">
    <location>
        <begin position="1"/>
        <end position="190"/>
    </location>
</feature>
<dbReference type="EMBL" id="BAABCP010000001">
    <property type="protein sequence ID" value="GAA3942833.1"/>
    <property type="molecule type" value="Genomic_DNA"/>
</dbReference>
<accession>A0ABP7NCN9</accession>